<comment type="caution">
    <text evidence="4">The sequence shown here is derived from an EMBL/GenBank/DDBJ whole genome shotgun (WGS) entry which is preliminary data.</text>
</comment>
<dbReference type="SUPFAM" id="SSF81698">
    <property type="entry name" value="FF domain"/>
    <property type="match status" value="2"/>
</dbReference>
<name>A0A177TTG5_9BASI</name>
<sequence length="487" mass="56180">MMDSTEAQPEAKRRRLESADSPLQAYRALLEAEVKSTRMKWTDFVKAHKRDRRFLGYGRSDRDRERAFKDWLVELGDKKREAQTRAEDDFLSLLDSKLDSETRAGYRKDVDQAGLAGEERKAGQRNVWTEAKLTPGLDSDPRYEAVGSSTRRAELFAEWLDGKRARQQDLPSKPNSADASKDKPISAVDKEQEAREQKKREKALNAERALKAREEQVKREREQAESRQRRVLTQATHSEDVIGFKQMLIDHVRDPLTTFSQLSDTFSRSDKRFSAPTLRTREKEDLLWEHLRSLLGRRRNALRSIFGKVAPSLATGSDVALPLVREDDEWERAELGRLLWGEKEQAESNSVRNGRREAEWAGLKSLDREWDDWHVERSQKAEKEFKEMLSENGFVEFWGRLKHHHQTNDPQAPAAEDLDSEDEDAVGMLEMAKKIDLTEIDAVLQPDARYQALKHKPDLVESMIRQHMEDLAAPKQTIHRTGLSSAN</sequence>
<feature type="region of interest" description="Disordered" evidence="2">
    <location>
        <begin position="164"/>
        <end position="231"/>
    </location>
</feature>
<feature type="compositionally biased region" description="Basic and acidic residues" evidence="2">
    <location>
        <begin position="179"/>
        <end position="228"/>
    </location>
</feature>
<evidence type="ECO:0000256" key="1">
    <source>
        <dbReference type="ARBA" id="ARBA00022737"/>
    </source>
</evidence>
<dbReference type="GO" id="GO:0003712">
    <property type="term" value="F:transcription coregulator activity"/>
    <property type="evidence" value="ECO:0007669"/>
    <property type="project" value="TreeGrafter"/>
</dbReference>
<accession>A0A177TTG5</accession>
<dbReference type="AlphaFoldDB" id="A0A177TTG5"/>
<dbReference type="SMART" id="SM00441">
    <property type="entry name" value="FF"/>
    <property type="match status" value="2"/>
</dbReference>
<dbReference type="PANTHER" id="PTHR15377">
    <property type="entry name" value="TRANSCRIPTION ELONGATION REGULATOR 1"/>
    <property type="match status" value="1"/>
</dbReference>
<evidence type="ECO:0000256" key="2">
    <source>
        <dbReference type="SAM" id="MobiDB-lite"/>
    </source>
</evidence>
<keyword evidence="1" id="KW-0677">Repeat</keyword>
<protein>
    <recommendedName>
        <fullName evidence="3">FF domain-containing protein</fullName>
    </recommendedName>
</protein>
<evidence type="ECO:0000313" key="4">
    <source>
        <dbReference type="EMBL" id="KAE8254096.1"/>
    </source>
</evidence>
<reference evidence="4" key="2">
    <citation type="journal article" date="2019" name="IMA Fungus">
        <title>Genome sequencing and comparison of five Tilletia species to identify candidate genes for the detection of regulated species infecting wheat.</title>
        <authorList>
            <person name="Nguyen H.D.T."/>
            <person name="Sultana T."/>
            <person name="Kesanakurti P."/>
            <person name="Hambleton S."/>
        </authorList>
    </citation>
    <scope>NUCLEOTIDE SEQUENCE</scope>
    <source>
        <strain evidence="4">DAOMC 236416</strain>
    </source>
</reference>
<dbReference type="InterPro" id="IPR045148">
    <property type="entry name" value="TCRG1-like"/>
</dbReference>
<keyword evidence="5" id="KW-1185">Reference proteome</keyword>
<evidence type="ECO:0000313" key="5">
    <source>
        <dbReference type="Proteomes" id="UP000077521"/>
    </source>
</evidence>
<dbReference type="Proteomes" id="UP000077521">
    <property type="component" value="Unassembled WGS sequence"/>
</dbReference>
<dbReference type="Gene3D" id="1.10.10.440">
    <property type="entry name" value="FF domain"/>
    <property type="match status" value="4"/>
</dbReference>
<organism evidence="4 5">
    <name type="scientific">Tilletia indica</name>
    <dbReference type="NCBI Taxonomy" id="43049"/>
    <lineage>
        <taxon>Eukaryota</taxon>
        <taxon>Fungi</taxon>
        <taxon>Dikarya</taxon>
        <taxon>Basidiomycota</taxon>
        <taxon>Ustilaginomycotina</taxon>
        <taxon>Exobasidiomycetes</taxon>
        <taxon>Tilletiales</taxon>
        <taxon>Tilletiaceae</taxon>
        <taxon>Tilletia</taxon>
    </lineage>
</organism>
<gene>
    <name evidence="4" type="ORF">A4X13_0g3542</name>
</gene>
<feature type="domain" description="FF" evidence="3">
    <location>
        <begin position="19"/>
        <end position="74"/>
    </location>
</feature>
<feature type="compositionally biased region" description="Polar residues" evidence="2">
    <location>
        <begin position="169"/>
        <end position="178"/>
    </location>
</feature>
<dbReference type="InterPro" id="IPR002713">
    <property type="entry name" value="FF_domain"/>
</dbReference>
<dbReference type="PANTHER" id="PTHR15377:SF3">
    <property type="entry name" value="WW DOMAIN-CONTAINING PROTEIN"/>
    <property type="match status" value="1"/>
</dbReference>
<dbReference type="EMBL" id="LWDF02000203">
    <property type="protein sequence ID" value="KAE8254096.1"/>
    <property type="molecule type" value="Genomic_DNA"/>
</dbReference>
<reference evidence="4" key="1">
    <citation type="submission" date="2016-04" db="EMBL/GenBank/DDBJ databases">
        <authorList>
            <person name="Nguyen H.D."/>
            <person name="Samba Siva P."/>
            <person name="Cullis J."/>
            <person name="Levesque C.A."/>
            <person name="Hambleton S."/>
        </authorList>
    </citation>
    <scope>NUCLEOTIDE SEQUENCE</scope>
    <source>
        <strain evidence="4">DAOMC 236416</strain>
    </source>
</reference>
<dbReference type="GO" id="GO:0070063">
    <property type="term" value="F:RNA polymerase binding"/>
    <property type="evidence" value="ECO:0007669"/>
    <property type="project" value="InterPro"/>
</dbReference>
<evidence type="ECO:0000259" key="3">
    <source>
        <dbReference type="SMART" id="SM00441"/>
    </source>
</evidence>
<dbReference type="GO" id="GO:0005634">
    <property type="term" value="C:nucleus"/>
    <property type="evidence" value="ECO:0007669"/>
    <property type="project" value="TreeGrafter"/>
</dbReference>
<proteinExistence type="predicted"/>
<dbReference type="InterPro" id="IPR036517">
    <property type="entry name" value="FF_domain_sf"/>
</dbReference>
<feature type="domain" description="FF" evidence="3">
    <location>
        <begin position="237"/>
        <end position="293"/>
    </location>
</feature>
<dbReference type="Pfam" id="PF01846">
    <property type="entry name" value="FF"/>
    <property type="match status" value="2"/>
</dbReference>